<dbReference type="EMBL" id="LAZR01016883">
    <property type="protein sequence ID" value="KKM02613.1"/>
    <property type="molecule type" value="Genomic_DNA"/>
</dbReference>
<dbReference type="SUPFAM" id="SSF54060">
    <property type="entry name" value="His-Me finger endonucleases"/>
    <property type="match status" value="1"/>
</dbReference>
<dbReference type="Pfam" id="PF13392">
    <property type="entry name" value="HNH_3"/>
    <property type="match status" value="1"/>
</dbReference>
<dbReference type="Gene3D" id="3.90.75.20">
    <property type="match status" value="1"/>
</dbReference>
<sequence length="173" mass="20128">MKQIPGFPNYSVTKDGRVWSHRSKKWLSLIKNNRDYLQVNLCNRGRRICAIHRLVLETFVGPCPDNMECRHLNGNRQDNRLNNLKWGTHSENQQDAVGHKTHYTSGKYGEDHPVTKLSNQDRRLIIYQYSTGLFSHSELGRSYNTSRKTISRLVNGKLWPFINVVKVKKVAHV</sequence>
<comment type="caution">
    <text evidence="2">The sequence shown here is derived from an EMBL/GenBank/DDBJ whole genome shotgun (WGS) entry which is preliminary data.</text>
</comment>
<organism evidence="2">
    <name type="scientific">marine sediment metagenome</name>
    <dbReference type="NCBI Taxonomy" id="412755"/>
    <lineage>
        <taxon>unclassified sequences</taxon>
        <taxon>metagenomes</taxon>
        <taxon>ecological metagenomes</taxon>
    </lineage>
</organism>
<proteinExistence type="predicted"/>
<dbReference type="InterPro" id="IPR003615">
    <property type="entry name" value="HNH_nuc"/>
</dbReference>
<accession>A0A0F9JUH3</accession>
<protein>
    <recommendedName>
        <fullName evidence="1">HNH nuclease domain-containing protein</fullName>
    </recommendedName>
</protein>
<reference evidence="2" key="1">
    <citation type="journal article" date="2015" name="Nature">
        <title>Complex archaea that bridge the gap between prokaryotes and eukaryotes.</title>
        <authorList>
            <person name="Spang A."/>
            <person name="Saw J.H."/>
            <person name="Jorgensen S.L."/>
            <person name="Zaremba-Niedzwiedzka K."/>
            <person name="Martijn J."/>
            <person name="Lind A.E."/>
            <person name="van Eijk R."/>
            <person name="Schleper C."/>
            <person name="Guy L."/>
            <person name="Ettema T.J."/>
        </authorList>
    </citation>
    <scope>NUCLEOTIDE SEQUENCE</scope>
</reference>
<gene>
    <name evidence="2" type="ORF">LCGC14_1782640</name>
</gene>
<dbReference type="InterPro" id="IPR044925">
    <property type="entry name" value="His-Me_finger_sf"/>
</dbReference>
<dbReference type="AlphaFoldDB" id="A0A0F9JUH3"/>
<feature type="domain" description="HNH nuclease" evidence="1">
    <location>
        <begin position="50"/>
        <end position="94"/>
    </location>
</feature>
<evidence type="ECO:0000313" key="2">
    <source>
        <dbReference type="EMBL" id="KKM02613.1"/>
    </source>
</evidence>
<name>A0A0F9JUH3_9ZZZZ</name>
<evidence type="ECO:0000259" key="1">
    <source>
        <dbReference type="Pfam" id="PF13392"/>
    </source>
</evidence>